<feature type="coiled-coil region" evidence="1">
    <location>
        <begin position="31"/>
        <end position="69"/>
    </location>
</feature>
<sequence>MPSCYASPFAPTTLSTRSRAPIARRIDALVIQGLRDDVRKFSDKIQSLEKEVEEKVKEKRAMKQSLDQADSLVVKA</sequence>
<evidence type="ECO:0000313" key="3">
    <source>
        <dbReference type="Proteomes" id="UP000197138"/>
    </source>
</evidence>
<reference evidence="3" key="1">
    <citation type="journal article" date="2017" name="Plant J.">
        <title>The pomegranate (Punica granatum L.) genome and the genomics of punicalagin biosynthesis.</title>
        <authorList>
            <person name="Qin G."/>
            <person name="Xu C."/>
            <person name="Ming R."/>
            <person name="Tang H."/>
            <person name="Guyot R."/>
            <person name="Kramer E.M."/>
            <person name="Hu Y."/>
            <person name="Yi X."/>
            <person name="Qi Y."/>
            <person name="Xu X."/>
            <person name="Gao Z."/>
            <person name="Pan H."/>
            <person name="Jian J."/>
            <person name="Tian Y."/>
            <person name="Yue Z."/>
            <person name="Xu Y."/>
        </authorList>
    </citation>
    <scope>NUCLEOTIDE SEQUENCE [LARGE SCALE GENOMIC DNA]</scope>
    <source>
        <strain evidence="3">cv. Dabenzi</strain>
    </source>
</reference>
<evidence type="ECO:0000256" key="1">
    <source>
        <dbReference type="SAM" id="Coils"/>
    </source>
</evidence>
<gene>
    <name evidence="2" type="ORF">CDL15_Pgr004934</name>
</gene>
<dbReference type="Proteomes" id="UP000197138">
    <property type="component" value="Unassembled WGS sequence"/>
</dbReference>
<evidence type="ECO:0000313" key="2">
    <source>
        <dbReference type="EMBL" id="OWM76722.1"/>
    </source>
</evidence>
<dbReference type="EMBL" id="MTKT01003016">
    <property type="protein sequence ID" value="OWM76722.1"/>
    <property type="molecule type" value="Genomic_DNA"/>
</dbReference>
<organism evidence="2 3">
    <name type="scientific">Punica granatum</name>
    <name type="common">Pomegranate</name>
    <dbReference type="NCBI Taxonomy" id="22663"/>
    <lineage>
        <taxon>Eukaryota</taxon>
        <taxon>Viridiplantae</taxon>
        <taxon>Streptophyta</taxon>
        <taxon>Embryophyta</taxon>
        <taxon>Tracheophyta</taxon>
        <taxon>Spermatophyta</taxon>
        <taxon>Magnoliopsida</taxon>
        <taxon>eudicotyledons</taxon>
        <taxon>Gunneridae</taxon>
        <taxon>Pentapetalae</taxon>
        <taxon>rosids</taxon>
        <taxon>malvids</taxon>
        <taxon>Myrtales</taxon>
        <taxon>Lythraceae</taxon>
        <taxon>Punica</taxon>
    </lineage>
</organism>
<name>A0A218WXF7_PUNGR</name>
<dbReference type="AlphaFoldDB" id="A0A218WXF7"/>
<keyword evidence="1" id="KW-0175">Coiled coil</keyword>
<accession>A0A218WXF7</accession>
<proteinExistence type="predicted"/>
<protein>
    <submittedName>
        <fullName evidence="2">Uncharacterized protein</fullName>
    </submittedName>
</protein>
<comment type="caution">
    <text evidence="2">The sequence shown here is derived from an EMBL/GenBank/DDBJ whole genome shotgun (WGS) entry which is preliminary data.</text>
</comment>